<accession>A0ABV3U831</accession>
<proteinExistence type="predicted"/>
<keyword evidence="2" id="KW-1185">Reference proteome</keyword>
<evidence type="ECO:0000313" key="2">
    <source>
        <dbReference type="Proteomes" id="UP001557485"/>
    </source>
</evidence>
<organism evidence="1 2">
    <name type="scientific">Zhongshania guokunii</name>
    <dbReference type="NCBI Taxonomy" id="641783"/>
    <lineage>
        <taxon>Bacteria</taxon>
        <taxon>Pseudomonadati</taxon>
        <taxon>Pseudomonadota</taxon>
        <taxon>Gammaproteobacteria</taxon>
        <taxon>Cellvibrionales</taxon>
        <taxon>Spongiibacteraceae</taxon>
        <taxon>Zhongshania</taxon>
    </lineage>
</organism>
<name>A0ABV3U831_9GAMM</name>
<dbReference type="EMBL" id="JBFRYA010000012">
    <property type="protein sequence ID" value="MEX1670041.1"/>
    <property type="molecule type" value="Genomic_DNA"/>
</dbReference>
<gene>
    <name evidence="1" type="ORF">AB4876_14055</name>
</gene>
<sequence>MSNNTQELKAAQRRDKFAGLLREMFQLDQPELDFGLYRIMHARKDAINRFIEQDLPNIAREAFSEFASLDKTQLEQALEQAKKGAADAGFNPDESPKVKAIQAQLKDNFDLAREEGEVYDALVTFFSRYYSGVFQGSCRLRLIYAALFFSSTTAGFSGLR</sequence>
<dbReference type="RefSeq" id="WP_368382412.1">
    <property type="nucleotide sequence ID" value="NZ_JBFRYA010000012.1"/>
</dbReference>
<evidence type="ECO:0000313" key="1">
    <source>
        <dbReference type="EMBL" id="MEX1670041.1"/>
    </source>
</evidence>
<reference evidence="1 2" key="1">
    <citation type="journal article" date="2011" name="Int. J. Syst. Evol. Microbiol.">
        <title>Zhongshania antarctica gen. nov., sp. nov. and Zhongshania guokunii sp. nov., gammaproteobacteria respectively isolated from coastal attached (fast) ice and surface seawater of the Antarctic.</title>
        <authorList>
            <person name="Li H.J."/>
            <person name="Zhang X.Y."/>
            <person name="Chen C.X."/>
            <person name="Zhang Y.J."/>
            <person name="Gao Z.M."/>
            <person name="Yu Y."/>
            <person name="Chen X.L."/>
            <person name="Chen B."/>
            <person name="Zhang Y.Z."/>
        </authorList>
    </citation>
    <scope>NUCLEOTIDE SEQUENCE [LARGE SCALE GENOMIC DNA]</scope>
    <source>
        <strain evidence="1 2">ZS6-22T</strain>
    </source>
</reference>
<protein>
    <submittedName>
        <fullName evidence="1">Uncharacterized protein</fullName>
    </submittedName>
</protein>
<comment type="caution">
    <text evidence="1">The sequence shown here is derived from an EMBL/GenBank/DDBJ whole genome shotgun (WGS) entry which is preliminary data.</text>
</comment>
<dbReference type="Proteomes" id="UP001557485">
    <property type="component" value="Unassembled WGS sequence"/>
</dbReference>